<keyword evidence="1" id="KW-0677">Repeat</keyword>
<accession>A0A1Q9D1H6</accession>
<dbReference type="PANTHER" id="PTHR47936">
    <property type="entry name" value="PPR_LONG DOMAIN-CONTAINING PROTEIN"/>
    <property type="match status" value="1"/>
</dbReference>
<dbReference type="InterPro" id="IPR011990">
    <property type="entry name" value="TPR-like_helical_dom_sf"/>
</dbReference>
<dbReference type="Proteomes" id="UP000186817">
    <property type="component" value="Unassembled WGS sequence"/>
</dbReference>
<name>A0A1Q9D1H6_SYMMI</name>
<evidence type="ECO:0000256" key="1">
    <source>
        <dbReference type="ARBA" id="ARBA00022737"/>
    </source>
</evidence>
<dbReference type="OrthoDB" id="10398731at2759"/>
<reference evidence="3 4" key="1">
    <citation type="submission" date="2016-02" db="EMBL/GenBank/DDBJ databases">
        <title>Genome analysis of coral dinoflagellate symbionts highlights evolutionary adaptations to a symbiotic lifestyle.</title>
        <authorList>
            <person name="Aranda M."/>
            <person name="Li Y."/>
            <person name="Liew Y.J."/>
            <person name="Baumgarten S."/>
            <person name="Simakov O."/>
            <person name="Wilson M."/>
            <person name="Piel J."/>
            <person name="Ashoor H."/>
            <person name="Bougouffa S."/>
            <person name="Bajic V.B."/>
            <person name="Ryu T."/>
            <person name="Ravasi T."/>
            <person name="Bayer T."/>
            <person name="Micklem G."/>
            <person name="Kim H."/>
            <person name="Bhak J."/>
            <person name="Lajeunesse T.C."/>
            <person name="Voolstra C.R."/>
        </authorList>
    </citation>
    <scope>NUCLEOTIDE SEQUENCE [LARGE SCALE GENOMIC DNA]</scope>
    <source>
        <strain evidence="3 4">CCMP2467</strain>
    </source>
</reference>
<sequence>MRRLASSIRIVALCAHPPEGLRADVDSTPDLAQWAAEAADIEQVLEAWLAVGNPIPESCHICRRRRRTSTFYAESTSGSCHAAVGLSIFAARSVAGRRRGPLRKAAKDGTDASPADVLAEWKKVYRRQACEEHPPLDQVARAMAQTGEMRLASSVLERASTWRIELDSGVYVDLLKGCQRGADDVAAESLLQAMRESEVTPDVSMYEAMATAVSRRRCTRIQSVITSQLSRKKDLVRVTDEQISQHFEEMLSTVRGNLKNISELRRALILLAKTGRFERAEAFFAEVRRSLPEDVAGDAMAAPYAAAGLCQEDQSDVDAAQKSRKDKALEAAVMTEVGVWKICKGFFLRFIGPLALVAVEKPKRHGGEPQKALQLLSAAREQQLPADPLAYETAVKCCRAVGQKSWLQRLCTDSYQALGQLMESQVPAEQQYEAFRACARAWALSGHWAFALQLLGTIHRDHWGARTQSTMVQACLESGAAAEAEGLFNSMLQRGEEPDVLAYHAMMLQYTRADAEAEFLRKNSMSVVGLNEELAALALRIFLEKWKTRCLNTHSIRTCQQGRVNARPSIHGGFRELAALALRIFLEKWKTRCLNTQLGDGLVTTLQVGVESLREWAPAKSKEKRMQQYLSNLLRKEYSLEVVTAKRGRTTTMEKAHQLAYRPPSTEDFD</sequence>
<proteinExistence type="predicted"/>
<keyword evidence="4" id="KW-1185">Reference proteome</keyword>
<gene>
    <name evidence="3" type="ORF">AK812_SmicGene29549</name>
</gene>
<evidence type="ECO:0000313" key="4">
    <source>
        <dbReference type="Proteomes" id="UP000186817"/>
    </source>
</evidence>
<dbReference type="Gene3D" id="1.25.40.10">
    <property type="entry name" value="Tetratricopeptide repeat domain"/>
    <property type="match status" value="2"/>
</dbReference>
<dbReference type="PANTHER" id="PTHR47936:SF1">
    <property type="entry name" value="PENTATRICOPEPTIDE REPEAT-CONTAINING PROTEIN GUN1, CHLOROPLASTIC"/>
    <property type="match status" value="1"/>
</dbReference>
<protein>
    <recommendedName>
        <fullName evidence="5">Pentatricopeptide repeat-containing protein, chloroplastic</fullName>
    </recommendedName>
</protein>
<evidence type="ECO:0000313" key="3">
    <source>
        <dbReference type="EMBL" id="OLP89027.1"/>
    </source>
</evidence>
<dbReference type="EMBL" id="LSRX01000781">
    <property type="protein sequence ID" value="OLP89027.1"/>
    <property type="molecule type" value="Genomic_DNA"/>
</dbReference>
<organism evidence="3 4">
    <name type="scientific">Symbiodinium microadriaticum</name>
    <name type="common">Dinoflagellate</name>
    <name type="synonym">Zooxanthella microadriatica</name>
    <dbReference type="NCBI Taxonomy" id="2951"/>
    <lineage>
        <taxon>Eukaryota</taxon>
        <taxon>Sar</taxon>
        <taxon>Alveolata</taxon>
        <taxon>Dinophyceae</taxon>
        <taxon>Suessiales</taxon>
        <taxon>Symbiodiniaceae</taxon>
        <taxon>Symbiodinium</taxon>
    </lineage>
</organism>
<evidence type="ECO:0008006" key="5">
    <source>
        <dbReference type="Google" id="ProtNLM"/>
    </source>
</evidence>
<dbReference type="InterPro" id="IPR002885">
    <property type="entry name" value="PPR_rpt"/>
</dbReference>
<evidence type="ECO:0000256" key="2">
    <source>
        <dbReference type="PROSITE-ProRule" id="PRU00708"/>
    </source>
</evidence>
<dbReference type="AlphaFoldDB" id="A0A1Q9D1H6"/>
<feature type="repeat" description="PPR" evidence="2">
    <location>
        <begin position="464"/>
        <end position="498"/>
    </location>
</feature>
<comment type="caution">
    <text evidence="3">The sequence shown here is derived from an EMBL/GenBank/DDBJ whole genome shotgun (WGS) entry which is preliminary data.</text>
</comment>
<dbReference type="PROSITE" id="PS51375">
    <property type="entry name" value="PPR"/>
    <property type="match status" value="1"/>
</dbReference>